<protein>
    <submittedName>
        <fullName evidence="1">Inner membrane protein</fullName>
    </submittedName>
</protein>
<name>N1NTI2_CAEEL</name>
<dbReference type="EMBL" id="BX284605">
    <property type="protein sequence ID" value="CCW46012.1"/>
    <property type="molecule type" value="Genomic_DNA"/>
</dbReference>
<dbReference type="AlphaFoldDB" id="N1NTI2"/>
<keyword evidence="2" id="KW-1185">Reference proteome</keyword>
<dbReference type="ExpressionAtlas" id="N1NTI2">
    <property type="expression patterns" value="baseline and differential"/>
</dbReference>
<gene>
    <name evidence="1" type="ORF">CELE_F23H12.7</name>
    <name evidence="1 3" type="ORF">F23H12.7</name>
</gene>
<sequence>MDLLVSLAYVVVLLAFIVLNEQIDKVMIMFMGGMVLFKIYEILTGRRLYWYLLWLQDNMMAPRSALIKNDDNSVFQF</sequence>
<organism evidence="1 2">
    <name type="scientific">Caenorhabditis elegans</name>
    <dbReference type="NCBI Taxonomy" id="6239"/>
    <lineage>
        <taxon>Eukaryota</taxon>
        <taxon>Metazoa</taxon>
        <taxon>Ecdysozoa</taxon>
        <taxon>Nematoda</taxon>
        <taxon>Chromadorea</taxon>
        <taxon>Rhabditida</taxon>
        <taxon>Rhabditina</taxon>
        <taxon>Rhabditomorpha</taxon>
        <taxon>Rhabditoidea</taxon>
        <taxon>Rhabditidae</taxon>
        <taxon>Peloderinae</taxon>
        <taxon>Caenorhabditis</taxon>
    </lineage>
</organism>
<dbReference type="RefSeq" id="NP_001294708.1">
    <property type="nucleotide sequence ID" value="NM_001307779.1"/>
</dbReference>
<proteinExistence type="predicted"/>
<dbReference type="HOGENOM" id="CLU_127274_0_0_1"/>
<dbReference type="Proteomes" id="UP000001940">
    <property type="component" value="Chromosome V"/>
</dbReference>
<evidence type="ECO:0000313" key="2">
    <source>
        <dbReference type="Proteomes" id="UP000001940"/>
    </source>
</evidence>
<evidence type="ECO:0000313" key="1">
    <source>
        <dbReference type="EMBL" id="CCW46012.1"/>
    </source>
</evidence>
<dbReference type="CTD" id="184912"/>
<reference evidence="1 2" key="1">
    <citation type="journal article" date="1998" name="Science">
        <title>Genome sequence of the nematode C. elegans: a platform for investigating biology.</title>
        <authorList>
            <consortium name="The C. elegans sequencing consortium"/>
            <person name="Sulson J.E."/>
            <person name="Waterston R."/>
        </authorList>
    </citation>
    <scope>NUCLEOTIDE SEQUENCE [LARGE SCALE GENOMIC DNA]</scope>
    <source>
        <strain evidence="1 2">Bristol N2</strain>
    </source>
</reference>
<dbReference type="GeneID" id="184912"/>
<dbReference type="Bgee" id="WBGene00009095">
    <property type="expression patterns" value="Expressed in embryo and 3 other cell types or tissues"/>
</dbReference>
<dbReference type="WormBase" id="F23H12.7b">
    <property type="protein sequence ID" value="CE48340"/>
    <property type="gene ID" value="WBGene00009095"/>
</dbReference>
<dbReference type="KEGG" id="cel:CELE_F23H12.7"/>
<evidence type="ECO:0000313" key="3">
    <source>
        <dbReference type="WormBase" id="F23H12.7b"/>
    </source>
</evidence>
<dbReference type="OrthoDB" id="5827554at2759"/>
<accession>N1NTI2</accession>
<dbReference type="AGR" id="WB:WBGene00009095"/>